<dbReference type="RefSeq" id="WP_310890398.1">
    <property type="nucleotide sequence ID" value="NZ_BAAAGR010000001.1"/>
</dbReference>
<dbReference type="AlphaFoldDB" id="A0AAJ2LYJ4"/>
<comment type="caution">
    <text evidence="1">The sequence shown here is derived from an EMBL/GenBank/DDBJ whole genome shotgun (WGS) entry which is preliminary data.</text>
</comment>
<proteinExistence type="predicted"/>
<sequence length="46" mass="5064">MTSSLRLEPPSAELLDALVSLGFYLRLGFLPTGEELFGERVGRLVL</sequence>
<dbReference type="EMBL" id="JAHWXH010000001">
    <property type="protein sequence ID" value="MDS0244314.1"/>
    <property type="molecule type" value="Genomic_DNA"/>
</dbReference>
<accession>A0AAJ2LYJ4</accession>
<name>A0AAJ2LYJ4_9MICO</name>
<dbReference type="Proteomes" id="UP001183582">
    <property type="component" value="Unassembled WGS sequence"/>
</dbReference>
<evidence type="ECO:0000313" key="2">
    <source>
        <dbReference type="Proteomes" id="UP001183582"/>
    </source>
</evidence>
<reference evidence="1 2" key="1">
    <citation type="submission" date="2021-06" db="EMBL/GenBank/DDBJ databases">
        <title>Genome-based taxonomic framework of Microbacterium strains isolated from marine environment, the description of four new species and reclassification of four preexisting species.</title>
        <authorList>
            <person name="Lee S.D."/>
            <person name="Kim S.-M."/>
            <person name="Byeon Y.-S."/>
            <person name="Yang H.L."/>
            <person name="Kim I.S."/>
        </authorList>
    </citation>
    <scope>NUCLEOTIDE SEQUENCE [LARGE SCALE GENOMIC DNA]</scope>
    <source>
        <strain evidence="1 2">KACC 20514</strain>
    </source>
</reference>
<protein>
    <submittedName>
        <fullName evidence="1">Uncharacterized protein</fullName>
    </submittedName>
</protein>
<evidence type="ECO:0000313" key="1">
    <source>
        <dbReference type="EMBL" id="MDS0244314.1"/>
    </source>
</evidence>
<organism evidence="1 2">
    <name type="scientific">Microbacterium aurantiacum</name>
    <dbReference type="NCBI Taxonomy" id="162393"/>
    <lineage>
        <taxon>Bacteria</taxon>
        <taxon>Bacillati</taxon>
        <taxon>Actinomycetota</taxon>
        <taxon>Actinomycetes</taxon>
        <taxon>Micrococcales</taxon>
        <taxon>Microbacteriaceae</taxon>
        <taxon>Microbacterium</taxon>
    </lineage>
</organism>
<dbReference type="GeneID" id="301456893"/>
<gene>
    <name evidence="1" type="ORF">KZC50_01665</name>
</gene>